<feature type="transmembrane region" description="Helical" evidence="1">
    <location>
        <begin position="20"/>
        <end position="41"/>
    </location>
</feature>
<evidence type="ECO:0000313" key="3">
    <source>
        <dbReference type="Proteomes" id="UP001189429"/>
    </source>
</evidence>
<name>A0ABN9V3J0_9DINO</name>
<keyword evidence="1" id="KW-0472">Membrane</keyword>
<keyword evidence="3" id="KW-1185">Reference proteome</keyword>
<dbReference type="Proteomes" id="UP001189429">
    <property type="component" value="Unassembled WGS sequence"/>
</dbReference>
<sequence>MQTVARSLKTWKTPQIIGIVDWKLGALCWVLRICVVFYVIYRLLSDVNGMRNVEIPSGYPTFWFESGGLRAEQNFTTAPQYCSNSDYDYHYQEGGPAKYWNDLDIGCINVNYGDIVQVSMSSAFAISYMKTLHTKSFPCDPSSAGSPCSMVSVSGSRTAEDGWIYDAHGGNATCTCSKQQDNFVVGLEEMELHVQHAFMGTDISGKSIATSSSEDVRTIQTCLRDPAEKDTAECNDPNYGVPEEHLGKCCWKTGACLA</sequence>
<keyword evidence="1" id="KW-0812">Transmembrane</keyword>
<evidence type="ECO:0000256" key="1">
    <source>
        <dbReference type="SAM" id="Phobius"/>
    </source>
</evidence>
<proteinExistence type="predicted"/>
<comment type="caution">
    <text evidence="2">The sequence shown here is derived from an EMBL/GenBank/DDBJ whole genome shotgun (WGS) entry which is preliminary data.</text>
</comment>
<keyword evidence="1" id="KW-1133">Transmembrane helix</keyword>
<evidence type="ECO:0008006" key="4">
    <source>
        <dbReference type="Google" id="ProtNLM"/>
    </source>
</evidence>
<gene>
    <name evidence="2" type="ORF">PCOR1329_LOCUS54324</name>
</gene>
<organism evidence="2 3">
    <name type="scientific">Prorocentrum cordatum</name>
    <dbReference type="NCBI Taxonomy" id="2364126"/>
    <lineage>
        <taxon>Eukaryota</taxon>
        <taxon>Sar</taxon>
        <taxon>Alveolata</taxon>
        <taxon>Dinophyceae</taxon>
        <taxon>Prorocentrales</taxon>
        <taxon>Prorocentraceae</taxon>
        <taxon>Prorocentrum</taxon>
    </lineage>
</organism>
<accession>A0ABN9V3J0</accession>
<protein>
    <recommendedName>
        <fullName evidence="4">Cellulase</fullName>
    </recommendedName>
</protein>
<evidence type="ECO:0000313" key="2">
    <source>
        <dbReference type="EMBL" id="CAK0867370.1"/>
    </source>
</evidence>
<reference evidence="2" key="1">
    <citation type="submission" date="2023-10" db="EMBL/GenBank/DDBJ databases">
        <authorList>
            <person name="Chen Y."/>
            <person name="Shah S."/>
            <person name="Dougan E. K."/>
            <person name="Thang M."/>
            <person name="Chan C."/>
        </authorList>
    </citation>
    <scope>NUCLEOTIDE SEQUENCE [LARGE SCALE GENOMIC DNA]</scope>
</reference>
<dbReference type="EMBL" id="CAUYUJ010016636">
    <property type="protein sequence ID" value="CAK0867370.1"/>
    <property type="molecule type" value="Genomic_DNA"/>
</dbReference>